<feature type="region of interest" description="Disordered" evidence="1">
    <location>
        <begin position="102"/>
        <end position="129"/>
    </location>
</feature>
<dbReference type="Proteomes" id="UP000299102">
    <property type="component" value="Unassembled WGS sequence"/>
</dbReference>
<reference evidence="2 3" key="1">
    <citation type="journal article" date="2019" name="Commun. Biol.">
        <title>The bagworm genome reveals a unique fibroin gene that provides high tensile strength.</title>
        <authorList>
            <person name="Kono N."/>
            <person name="Nakamura H."/>
            <person name="Ohtoshi R."/>
            <person name="Tomita M."/>
            <person name="Numata K."/>
            <person name="Arakawa K."/>
        </authorList>
    </citation>
    <scope>NUCLEOTIDE SEQUENCE [LARGE SCALE GENOMIC DNA]</scope>
</reference>
<comment type="caution">
    <text evidence="2">The sequence shown here is derived from an EMBL/GenBank/DDBJ whole genome shotgun (WGS) entry which is preliminary data.</text>
</comment>
<accession>A0A4C1ZUB6</accession>
<protein>
    <submittedName>
        <fullName evidence="2">Uncharacterized protein</fullName>
    </submittedName>
</protein>
<dbReference type="Gene3D" id="3.60.10.10">
    <property type="entry name" value="Endonuclease/exonuclease/phosphatase"/>
    <property type="match status" value="1"/>
</dbReference>
<sequence>MPFTVEELLRRKSNSAAVKSVTKASQWRKLGTRGRRKDRGALYLRIASFAGNSERQSLKPRTAAVVTVRLRNGVPSSCGAHPWMAGYLPEGRVKRADQLRAAPPSQTAQPRLLPSRVGRPGPDAIYPRGPDTRGDVLNLKILYWNPGGIIGKTRELRDLTQLEDAHIILLGETKLRPKQLRIPNFFAYRRDKISARGPAYRGTAVLILRDIMHEADQLMDFETMRSIGIRIGSSEQKIRLFAPYSPGYQDVFRTSTLSLAIKPPHS</sequence>
<organism evidence="2 3">
    <name type="scientific">Eumeta variegata</name>
    <name type="common">Bagworm moth</name>
    <name type="synonym">Eumeta japonica</name>
    <dbReference type="NCBI Taxonomy" id="151549"/>
    <lineage>
        <taxon>Eukaryota</taxon>
        <taxon>Metazoa</taxon>
        <taxon>Ecdysozoa</taxon>
        <taxon>Arthropoda</taxon>
        <taxon>Hexapoda</taxon>
        <taxon>Insecta</taxon>
        <taxon>Pterygota</taxon>
        <taxon>Neoptera</taxon>
        <taxon>Endopterygota</taxon>
        <taxon>Lepidoptera</taxon>
        <taxon>Glossata</taxon>
        <taxon>Ditrysia</taxon>
        <taxon>Tineoidea</taxon>
        <taxon>Psychidae</taxon>
        <taxon>Oiketicinae</taxon>
        <taxon>Eumeta</taxon>
    </lineage>
</organism>
<dbReference type="InterPro" id="IPR036691">
    <property type="entry name" value="Endo/exonu/phosph_ase_sf"/>
</dbReference>
<evidence type="ECO:0000256" key="1">
    <source>
        <dbReference type="SAM" id="MobiDB-lite"/>
    </source>
</evidence>
<dbReference type="AlphaFoldDB" id="A0A4C1ZUB6"/>
<proteinExistence type="predicted"/>
<name>A0A4C1ZUB6_EUMVA</name>
<evidence type="ECO:0000313" key="3">
    <source>
        <dbReference type="Proteomes" id="UP000299102"/>
    </source>
</evidence>
<gene>
    <name evidence="2" type="ORF">EVAR_96488_1</name>
</gene>
<dbReference type="EMBL" id="BGZK01002157">
    <property type="protein sequence ID" value="GBP91288.1"/>
    <property type="molecule type" value="Genomic_DNA"/>
</dbReference>
<evidence type="ECO:0000313" key="2">
    <source>
        <dbReference type="EMBL" id="GBP91288.1"/>
    </source>
</evidence>
<dbReference type="SUPFAM" id="SSF56219">
    <property type="entry name" value="DNase I-like"/>
    <property type="match status" value="1"/>
</dbReference>
<keyword evidence="3" id="KW-1185">Reference proteome</keyword>
<dbReference type="OrthoDB" id="412981at2759"/>